<keyword evidence="2" id="KW-0274">FAD</keyword>
<evidence type="ECO:0000313" key="6">
    <source>
        <dbReference type="Proteomes" id="UP000295578"/>
    </source>
</evidence>
<evidence type="ECO:0000256" key="3">
    <source>
        <dbReference type="ARBA" id="ARBA00023002"/>
    </source>
</evidence>
<evidence type="ECO:0000313" key="5">
    <source>
        <dbReference type="EMBL" id="TDD66095.1"/>
    </source>
</evidence>
<dbReference type="GO" id="GO:0071949">
    <property type="term" value="F:FAD binding"/>
    <property type="evidence" value="ECO:0007669"/>
    <property type="project" value="InterPro"/>
</dbReference>
<dbReference type="InterPro" id="IPR016167">
    <property type="entry name" value="FAD-bd_PCMH_sub1"/>
</dbReference>
<dbReference type="InterPro" id="IPR016166">
    <property type="entry name" value="FAD-bd_PCMH"/>
</dbReference>
<dbReference type="EMBL" id="SMKY01000317">
    <property type="protein sequence ID" value="TDD66095.1"/>
    <property type="molecule type" value="Genomic_DNA"/>
</dbReference>
<evidence type="ECO:0000256" key="1">
    <source>
        <dbReference type="ARBA" id="ARBA00022630"/>
    </source>
</evidence>
<dbReference type="SUPFAM" id="SSF55447">
    <property type="entry name" value="CO dehydrogenase flavoprotein C-terminal domain-like"/>
    <property type="match status" value="1"/>
</dbReference>
<dbReference type="PANTHER" id="PTHR42659">
    <property type="entry name" value="XANTHINE DEHYDROGENASE SUBUNIT C-RELATED"/>
    <property type="match status" value="1"/>
</dbReference>
<dbReference type="InterPro" id="IPR005107">
    <property type="entry name" value="CO_DH_flav_C"/>
</dbReference>
<dbReference type="InterPro" id="IPR002346">
    <property type="entry name" value="Mopterin_DH_FAD-bd"/>
</dbReference>
<keyword evidence="1" id="KW-0285">Flavoprotein</keyword>
<dbReference type="InterPro" id="IPR036318">
    <property type="entry name" value="FAD-bd_PCMH-like_sf"/>
</dbReference>
<dbReference type="Gene3D" id="3.30.390.50">
    <property type="entry name" value="CO dehydrogenase flavoprotein, C-terminal domain"/>
    <property type="match status" value="1"/>
</dbReference>
<sequence>MKPVDFELHRPATTAEAVALLAEHAPEAKVLAGGQSLLPLLNFRLARPEHLVDLGRIAALAELRRTRDELVVGAMVRQARAERSPAVAADAPLLAAAFPNIAHPPIRNRGTVGGSLAHADPAAELPAVARALDAVLVAAGPAGRREIAARDFFQANLMTVLEADELLVEIRFPRAAPGTGASFQEVGRRSGDFALVGVAAQVTVRDGVVEEARVCVTGVAPTPHRAAEAEEPLTGRPLTEARLAAAADALRAAIDPSGDLHAPGEYRRDVAGTLAVRAVAQAHRRATEHAAAAA</sequence>
<dbReference type="FunFam" id="3.30.465.10:FF:000017">
    <property type="entry name" value="Xanthine dehydrogenase, FAD binding subunit"/>
    <property type="match status" value="1"/>
</dbReference>
<dbReference type="Gene3D" id="3.30.43.10">
    <property type="entry name" value="Uridine Diphospho-n-acetylenolpyruvylglucosamine Reductase, domain 2"/>
    <property type="match status" value="1"/>
</dbReference>
<dbReference type="Gene3D" id="3.30.465.10">
    <property type="match status" value="1"/>
</dbReference>
<gene>
    <name evidence="5" type="ORF">E1293_39565</name>
</gene>
<dbReference type="InterPro" id="IPR016169">
    <property type="entry name" value="FAD-bd_PCMH_sub2"/>
</dbReference>
<dbReference type="SMART" id="SM01092">
    <property type="entry name" value="CO_deh_flav_C"/>
    <property type="match status" value="1"/>
</dbReference>
<keyword evidence="3" id="KW-0560">Oxidoreductase</keyword>
<dbReference type="Pfam" id="PF00941">
    <property type="entry name" value="FAD_binding_5"/>
    <property type="match status" value="1"/>
</dbReference>
<dbReference type="GO" id="GO:0016491">
    <property type="term" value="F:oxidoreductase activity"/>
    <property type="evidence" value="ECO:0007669"/>
    <property type="project" value="UniProtKB-KW"/>
</dbReference>
<dbReference type="SUPFAM" id="SSF56176">
    <property type="entry name" value="FAD-binding/transporter-associated domain-like"/>
    <property type="match status" value="1"/>
</dbReference>
<dbReference type="RefSeq" id="WP_132204054.1">
    <property type="nucleotide sequence ID" value="NZ_SMKY01000317.1"/>
</dbReference>
<evidence type="ECO:0000256" key="2">
    <source>
        <dbReference type="ARBA" id="ARBA00022827"/>
    </source>
</evidence>
<protein>
    <submittedName>
        <fullName evidence="5">Xanthine dehydrogenase family protein subunit M</fullName>
    </submittedName>
</protein>
<dbReference type="AlphaFoldDB" id="A0A4R5A3L2"/>
<dbReference type="PANTHER" id="PTHR42659:SF2">
    <property type="entry name" value="XANTHINE DEHYDROGENASE SUBUNIT C-RELATED"/>
    <property type="match status" value="1"/>
</dbReference>
<dbReference type="Proteomes" id="UP000295578">
    <property type="component" value="Unassembled WGS sequence"/>
</dbReference>
<dbReference type="OrthoDB" id="9793944at2"/>
<keyword evidence="6" id="KW-1185">Reference proteome</keyword>
<evidence type="ECO:0000259" key="4">
    <source>
        <dbReference type="PROSITE" id="PS51387"/>
    </source>
</evidence>
<organism evidence="5 6">
    <name type="scientific">Actinomadura darangshiensis</name>
    <dbReference type="NCBI Taxonomy" id="705336"/>
    <lineage>
        <taxon>Bacteria</taxon>
        <taxon>Bacillati</taxon>
        <taxon>Actinomycetota</taxon>
        <taxon>Actinomycetes</taxon>
        <taxon>Streptosporangiales</taxon>
        <taxon>Thermomonosporaceae</taxon>
        <taxon>Actinomadura</taxon>
    </lineage>
</organism>
<dbReference type="PROSITE" id="PS51387">
    <property type="entry name" value="FAD_PCMH"/>
    <property type="match status" value="1"/>
</dbReference>
<dbReference type="InterPro" id="IPR036683">
    <property type="entry name" value="CO_DH_flav_C_dom_sf"/>
</dbReference>
<dbReference type="Pfam" id="PF03450">
    <property type="entry name" value="CO_deh_flav_C"/>
    <property type="match status" value="1"/>
</dbReference>
<reference evidence="5 6" key="1">
    <citation type="submission" date="2019-03" db="EMBL/GenBank/DDBJ databases">
        <title>Draft genome sequences of novel Actinobacteria.</title>
        <authorList>
            <person name="Sahin N."/>
            <person name="Ay H."/>
            <person name="Saygin H."/>
        </authorList>
    </citation>
    <scope>NUCLEOTIDE SEQUENCE [LARGE SCALE GENOMIC DNA]</scope>
    <source>
        <strain evidence="5 6">DSM 45941</strain>
    </source>
</reference>
<comment type="caution">
    <text evidence="5">The sequence shown here is derived from an EMBL/GenBank/DDBJ whole genome shotgun (WGS) entry which is preliminary data.</text>
</comment>
<name>A0A4R5A3L2_9ACTN</name>
<feature type="domain" description="FAD-binding PCMH-type" evidence="4">
    <location>
        <begin position="1"/>
        <end position="177"/>
    </location>
</feature>
<proteinExistence type="predicted"/>
<dbReference type="InterPro" id="IPR051312">
    <property type="entry name" value="Diverse_Substr_Oxidored"/>
</dbReference>
<accession>A0A4R5A3L2</accession>